<evidence type="ECO:0000256" key="16">
    <source>
        <dbReference type="ARBA" id="ARBA00049966"/>
    </source>
</evidence>
<feature type="transmembrane region" description="Helical" evidence="18">
    <location>
        <begin position="306"/>
        <end position="332"/>
    </location>
</feature>
<evidence type="ECO:0000313" key="19">
    <source>
        <dbReference type="EMBL" id="MBC8558134.1"/>
    </source>
</evidence>
<comment type="function">
    <text evidence="16">Peptidoglycan polymerase that is essential for cell division.</text>
</comment>
<feature type="transmembrane region" description="Helical" evidence="18">
    <location>
        <begin position="209"/>
        <end position="225"/>
    </location>
</feature>
<accession>A0ABR7MWD7</accession>
<evidence type="ECO:0000256" key="10">
    <source>
        <dbReference type="ARBA" id="ARBA00033270"/>
    </source>
</evidence>
<keyword evidence="8 18" id="KW-0472">Membrane</keyword>
<evidence type="ECO:0000256" key="1">
    <source>
        <dbReference type="ARBA" id="ARBA00004141"/>
    </source>
</evidence>
<feature type="compositionally biased region" description="Polar residues" evidence="17">
    <location>
        <begin position="20"/>
        <end position="31"/>
    </location>
</feature>
<evidence type="ECO:0000256" key="9">
    <source>
        <dbReference type="ARBA" id="ARBA00032370"/>
    </source>
</evidence>
<feature type="transmembrane region" description="Helical" evidence="18">
    <location>
        <begin position="344"/>
        <end position="369"/>
    </location>
</feature>
<keyword evidence="2" id="KW-0328">Glycosyltransferase</keyword>
<dbReference type="RefSeq" id="WP_249305589.1">
    <property type="nucleotide sequence ID" value="NZ_JACRSW010000035.1"/>
</dbReference>
<evidence type="ECO:0000256" key="8">
    <source>
        <dbReference type="ARBA" id="ARBA00023136"/>
    </source>
</evidence>
<feature type="transmembrane region" description="Helical" evidence="18">
    <location>
        <begin position="186"/>
        <end position="203"/>
    </location>
</feature>
<proteinExistence type="inferred from homology"/>
<comment type="similarity">
    <text evidence="11">Belongs to the SEDS family. FtsW subfamily.</text>
</comment>
<keyword evidence="20" id="KW-1185">Reference proteome</keyword>
<keyword evidence="4 18" id="KW-0812">Transmembrane</keyword>
<evidence type="ECO:0000256" key="11">
    <source>
        <dbReference type="ARBA" id="ARBA00038053"/>
    </source>
</evidence>
<dbReference type="InterPro" id="IPR001182">
    <property type="entry name" value="FtsW/RodA"/>
</dbReference>
<evidence type="ECO:0000256" key="13">
    <source>
        <dbReference type="ARBA" id="ARBA00041418"/>
    </source>
</evidence>
<dbReference type="Pfam" id="PF01098">
    <property type="entry name" value="FTSW_RODA_SPOVE"/>
    <property type="match status" value="1"/>
</dbReference>
<evidence type="ECO:0000256" key="14">
    <source>
        <dbReference type="ARBA" id="ARBA00044770"/>
    </source>
</evidence>
<dbReference type="PANTHER" id="PTHR30474:SF2">
    <property type="entry name" value="PEPTIDOGLYCAN GLYCOSYLTRANSFERASE FTSW-RELATED"/>
    <property type="match status" value="1"/>
</dbReference>
<feature type="transmembrane region" description="Helical" evidence="18">
    <location>
        <begin position="46"/>
        <end position="69"/>
    </location>
</feature>
<comment type="subcellular location">
    <subcellularLocation>
        <location evidence="1">Membrane</location>
        <topology evidence="1">Multi-pass membrane protein</topology>
    </subcellularLocation>
</comment>
<feature type="transmembrane region" description="Helical" evidence="18">
    <location>
        <begin position="159"/>
        <end position="174"/>
    </location>
</feature>
<evidence type="ECO:0000256" key="6">
    <source>
        <dbReference type="ARBA" id="ARBA00022984"/>
    </source>
</evidence>
<evidence type="ECO:0000256" key="7">
    <source>
        <dbReference type="ARBA" id="ARBA00022989"/>
    </source>
</evidence>
<feature type="transmembrane region" description="Helical" evidence="18">
    <location>
        <begin position="119"/>
        <end position="139"/>
    </location>
</feature>
<feature type="region of interest" description="Disordered" evidence="17">
    <location>
        <begin position="1"/>
        <end position="32"/>
    </location>
</feature>
<name>A0ABR7MWD7_9FIRM</name>
<evidence type="ECO:0000256" key="17">
    <source>
        <dbReference type="SAM" id="MobiDB-lite"/>
    </source>
</evidence>
<dbReference type="EMBL" id="JACRSW010000035">
    <property type="protein sequence ID" value="MBC8558134.1"/>
    <property type="molecule type" value="Genomic_DNA"/>
</dbReference>
<keyword evidence="19" id="KW-0132">Cell division</keyword>
<dbReference type="GO" id="GO:0051301">
    <property type="term" value="P:cell division"/>
    <property type="evidence" value="ECO:0007669"/>
    <property type="project" value="UniProtKB-KW"/>
</dbReference>
<evidence type="ECO:0000256" key="12">
    <source>
        <dbReference type="ARBA" id="ARBA00041185"/>
    </source>
</evidence>
<dbReference type="EC" id="2.4.99.28" evidence="14"/>
<comment type="catalytic activity">
    <reaction evidence="15">
        <text>[GlcNAc-(1-&gt;4)-Mur2Ac(oyl-L-Ala-gamma-D-Glu-L-Lys-D-Ala-D-Ala)](n)-di-trans,octa-cis-undecaprenyl diphosphate + beta-D-GlcNAc-(1-&gt;4)-Mur2Ac(oyl-L-Ala-gamma-D-Glu-L-Lys-D-Ala-D-Ala)-di-trans,octa-cis-undecaprenyl diphosphate = [GlcNAc-(1-&gt;4)-Mur2Ac(oyl-L-Ala-gamma-D-Glu-L-Lys-D-Ala-D-Ala)](n+1)-di-trans,octa-cis-undecaprenyl diphosphate + di-trans,octa-cis-undecaprenyl diphosphate + H(+)</text>
        <dbReference type="Rhea" id="RHEA:23708"/>
        <dbReference type="Rhea" id="RHEA-COMP:9602"/>
        <dbReference type="Rhea" id="RHEA-COMP:9603"/>
        <dbReference type="ChEBI" id="CHEBI:15378"/>
        <dbReference type="ChEBI" id="CHEBI:58405"/>
        <dbReference type="ChEBI" id="CHEBI:60033"/>
        <dbReference type="ChEBI" id="CHEBI:78435"/>
        <dbReference type="EC" id="2.4.99.28"/>
    </reaction>
</comment>
<sequence length="409" mass="45542">MEYSQGGSYRRQPDTRRPNTRTGSASYNSYASERKRRRSMRYVTQYDFALLFLTIGIALFGVLMIYSAGYYTASLRGDPLFYVKSQVKGLFLGFLVMILVSRLDYQVLMHKIGFLHSSLSQISLIFAYILQIMVLFVGVERNGAKRWLDLKVIQFQPSEISKIATILFLAYAIYKNRRALDNKWGIGALRLLVYIGPLIIIILKENMSSAIIVGMIFFCMCLVASNKKAYFLAVFVALAAAGVLVILFADPFRMERIRMWLDVENYGPAFQIRQGLYAIASGGLFGKGLGRSMQKLGFIPEAYNDMIFSVICEELGIVGAILVIVVFAALLWRIVMIACHAPDMFGTMLCVGVLVQLAVQVLINIAVVTNTIPSTGIPMPLISFGGTSATIIMAEIGLVLSVSRQIKQK</sequence>
<evidence type="ECO:0000256" key="15">
    <source>
        <dbReference type="ARBA" id="ARBA00049902"/>
    </source>
</evidence>
<keyword evidence="6" id="KW-0573">Peptidoglycan synthesis</keyword>
<reference evidence="19 20" key="1">
    <citation type="submission" date="2020-08" db="EMBL/GenBank/DDBJ databases">
        <title>Genome public.</title>
        <authorList>
            <person name="Liu C."/>
            <person name="Sun Q."/>
        </authorList>
    </citation>
    <scope>NUCLEOTIDE SEQUENCE [LARGE SCALE GENOMIC DNA]</scope>
    <source>
        <strain evidence="19 20">BX3</strain>
    </source>
</reference>
<evidence type="ECO:0000256" key="18">
    <source>
        <dbReference type="SAM" id="Phobius"/>
    </source>
</evidence>
<feature type="transmembrane region" description="Helical" evidence="18">
    <location>
        <begin position="381"/>
        <end position="402"/>
    </location>
</feature>
<evidence type="ECO:0000256" key="5">
    <source>
        <dbReference type="ARBA" id="ARBA00022960"/>
    </source>
</evidence>
<evidence type="ECO:0000313" key="20">
    <source>
        <dbReference type="Proteomes" id="UP000637513"/>
    </source>
</evidence>
<comment type="caution">
    <text evidence="19">The sequence shown here is derived from an EMBL/GenBank/DDBJ whole genome shotgun (WGS) entry which is preliminary data.</text>
</comment>
<feature type="transmembrane region" description="Helical" evidence="18">
    <location>
        <begin position="230"/>
        <end position="249"/>
    </location>
</feature>
<evidence type="ECO:0000256" key="4">
    <source>
        <dbReference type="ARBA" id="ARBA00022692"/>
    </source>
</evidence>
<feature type="transmembrane region" description="Helical" evidence="18">
    <location>
        <begin position="89"/>
        <end position="107"/>
    </location>
</feature>
<keyword evidence="5" id="KW-0133">Cell shape</keyword>
<gene>
    <name evidence="19" type="ORF">H8700_10515</name>
</gene>
<evidence type="ECO:0000256" key="2">
    <source>
        <dbReference type="ARBA" id="ARBA00022676"/>
    </source>
</evidence>
<keyword evidence="3" id="KW-0808">Transferase</keyword>
<evidence type="ECO:0000256" key="3">
    <source>
        <dbReference type="ARBA" id="ARBA00022679"/>
    </source>
</evidence>
<organism evidence="19 20">
    <name type="scientific">Jutongia hominis</name>
    <dbReference type="NCBI Taxonomy" id="2763664"/>
    <lineage>
        <taxon>Bacteria</taxon>
        <taxon>Bacillati</taxon>
        <taxon>Bacillota</taxon>
        <taxon>Clostridia</taxon>
        <taxon>Lachnospirales</taxon>
        <taxon>Lachnospiraceae</taxon>
        <taxon>Jutongia</taxon>
    </lineage>
</organism>
<dbReference type="PANTHER" id="PTHR30474">
    <property type="entry name" value="CELL CYCLE PROTEIN"/>
    <property type="match status" value="1"/>
</dbReference>
<dbReference type="Proteomes" id="UP000637513">
    <property type="component" value="Unassembled WGS sequence"/>
</dbReference>
<keyword evidence="19" id="KW-0131">Cell cycle</keyword>
<keyword evidence="7 18" id="KW-1133">Transmembrane helix</keyword>
<protein>
    <recommendedName>
        <fullName evidence="12">Probable peptidoglycan glycosyltransferase FtsW</fullName>
        <ecNumber evidence="14">2.4.99.28</ecNumber>
    </recommendedName>
    <alternativeName>
        <fullName evidence="13">Cell division protein FtsW</fullName>
    </alternativeName>
    <alternativeName>
        <fullName evidence="10">Cell wall polymerase</fullName>
    </alternativeName>
    <alternativeName>
        <fullName evidence="9">Peptidoglycan polymerase</fullName>
    </alternativeName>
</protein>